<feature type="domain" description="Transglycosylase SLT" evidence="1">
    <location>
        <begin position="12"/>
        <end position="92"/>
    </location>
</feature>
<name>A0A918QR50_9ACTN</name>
<protein>
    <recommendedName>
        <fullName evidence="1">Transglycosylase SLT domain-containing protein</fullName>
    </recommendedName>
</protein>
<evidence type="ECO:0000313" key="3">
    <source>
        <dbReference type="Proteomes" id="UP000630936"/>
    </source>
</evidence>
<dbReference type="Proteomes" id="UP000630936">
    <property type="component" value="Unassembled WGS sequence"/>
</dbReference>
<dbReference type="Pfam" id="PF18896">
    <property type="entry name" value="SLT_3"/>
    <property type="match status" value="1"/>
</dbReference>
<sequence length="295" mass="30183">MPTAMSAKQIAEVAHRAGWRGEQLVIAVAVALAESSGKYWVVNHIGCVGLWQIYVKVHIKAHPTWTTAAMKDPDRNAAAAMVLYKQSGWKPWEAYTGPDGKGSDGPYTLQMGRARMAVAQIGKGGGESTTPVVNTGGGSGSVNQASWETISGNADQVLLQSLIPQLPSLVGPLFKFFQEGGGEALGSMNPMGPMITLGKAALSITVMIVRASAWIADPRNWLRVVEVIGGAAALFIGLKMLSSTSVGGPVAGAVRGGVKAAEKGVKAAKKVGTAAAAATPPGRAAAVASAATAKG</sequence>
<dbReference type="AlphaFoldDB" id="A0A918QR50"/>
<reference evidence="2" key="2">
    <citation type="submission" date="2020-09" db="EMBL/GenBank/DDBJ databases">
        <authorList>
            <person name="Sun Q."/>
            <person name="Ohkuma M."/>
        </authorList>
    </citation>
    <scope>NUCLEOTIDE SEQUENCE</scope>
    <source>
        <strain evidence="2">JCM 4988</strain>
    </source>
</reference>
<evidence type="ECO:0000259" key="1">
    <source>
        <dbReference type="Pfam" id="PF18896"/>
    </source>
</evidence>
<dbReference type="InterPro" id="IPR043992">
    <property type="entry name" value="SLT_3"/>
</dbReference>
<dbReference type="RefSeq" id="WP_190127145.1">
    <property type="nucleotide sequence ID" value="NZ_BMWG01000047.1"/>
</dbReference>
<gene>
    <name evidence="2" type="ORF">GCM10010387_67550</name>
</gene>
<reference evidence="2" key="1">
    <citation type="journal article" date="2014" name="Int. J. Syst. Evol. Microbiol.">
        <title>Complete genome sequence of Corynebacterium casei LMG S-19264T (=DSM 44701T), isolated from a smear-ripened cheese.</title>
        <authorList>
            <consortium name="US DOE Joint Genome Institute (JGI-PGF)"/>
            <person name="Walter F."/>
            <person name="Albersmeier A."/>
            <person name="Kalinowski J."/>
            <person name="Ruckert C."/>
        </authorList>
    </citation>
    <scope>NUCLEOTIDE SEQUENCE</scope>
    <source>
        <strain evidence="2">JCM 4988</strain>
    </source>
</reference>
<keyword evidence="3" id="KW-1185">Reference proteome</keyword>
<organism evidence="2 3">
    <name type="scientific">Streptomyces inusitatus</name>
    <dbReference type="NCBI Taxonomy" id="68221"/>
    <lineage>
        <taxon>Bacteria</taxon>
        <taxon>Bacillati</taxon>
        <taxon>Actinomycetota</taxon>
        <taxon>Actinomycetes</taxon>
        <taxon>Kitasatosporales</taxon>
        <taxon>Streptomycetaceae</taxon>
        <taxon>Streptomyces</taxon>
    </lineage>
</organism>
<proteinExistence type="predicted"/>
<accession>A0A918QR50</accession>
<dbReference type="InterPro" id="IPR023346">
    <property type="entry name" value="Lysozyme-like_dom_sf"/>
</dbReference>
<comment type="caution">
    <text evidence="2">The sequence shown here is derived from an EMBL/GenBank/DDBJ whole genome shotgun (WGS) entry which is preliminary data.</text>
</comment>
<evidence type="ECO:0000313" key="2">
    <source>
        <dbReference type="EMBL" id="GGZ64954.1"/>
    </source>
</evidence>
<dbReference type="SUPFAM" id="SSF53955">
    <property type="entry name" value="Lysozyme-like"/>
    <property type="match status" value="1"/>
</dbReference>
<dbReference type="EMBL" id="BMWG01000047">
    <property type="protein sequence ID" value="GGZ64954.1"/>
    <property type="molecule type" value="Genomic_DNA"/>
</dbReference>